<name>H6X4H0_9CAUD</name>
<evidence type="ECO:0000313" key="1">
    <source>
        <dbReference type="EMBL" id="AFA44636.1"/>
    </source>
</evidence>
<dbReference type="Proteomes" id="UP000007524">
    <property type="component" value="Segment"/>
</dbReference>
<sequence length="149" mass="17610">MISVLHNCINSLVRNQKMAKKKKKIDRTLRHPKYRVQYHDSEQIEVDLGGGSRLKYANNAYVNNKFVLTLYKNFKYHSSNDLLDYTFISTEEELFQHSLLCAVDIDFSVLVQLQKALKHQMYQYIFPNKLEMINMKNRYVLDITGTEIV</sequence>
<organism evidence="1 2">
    <name type="scientific">Klebsiella phage vB_KleM_RaK2</name>
    <dbReference type="NCBI Taxonomy" id="1147094"/>
    <lineage>
        <taxon>Viruses</taxon>
        <taxon>Duplodnaviria</taxon>
        <taxon>Heunggongvirae</taxon>
        <taxon>Uroviricota</taxon>
        <taxon>Caudoviricetes</taxon>
        <taxon>Alcyoneusvirus</taxon>
        <taxon>Alcyoneusvirus RaK2</taxon>
    </lineage>
</organism>
<dbReference type="KEGG" id="vg:14012951"/>
<gene>
    <name evidence="1" type="ORF">RaK2_00363</name>
</gene>
<reference evidence="1 2" key="1">
    <citation type="journal article" date="2012" name="J. Virol.">
        <title>Genome of Klebsiella sp.-Infecting Bacteriophage vB_KleM_RaK2.</title>
        <authorList>
            <person name="Simoliunas E."/>
            <person name="Kaliniene L."/>
            <person name="Truncaite L."/>
            <person name="Klausa V."/>
            <person name="Zajanckauskaite A."/>
            <person name="Meskys R."/>
        </authorList>
    </citation>
    <scope>NUCLEOTIDE SEQUENCE [LARGE SCALE GENOMIC DNA]</scope>
</reference>
<protein>
    <submittedName>
        <fullName evidence="1">Uncharacterized protein</fullName>
    </submittedName>
</protein>
<evidence type="ECO:0000313" key="2">
    <source>
        <dbReference type="Proteomes" id="UP000007524"/>
    </source>
</evidence>
<proteinExistence type="predicted"/>
<accession>H6X4H0</accession>
<dbReference type="EMBL" id="JQ513383">
    <property type="protein sequence ID" value="AFA44636.1"/>
    <property type="molecule type" value="Genomic_DNA"/>
</dbReference>
<keyword evidence="2" id="KW-1185">Reference proteome</keyword>
<dbReference type="GeneID" id="14012951"/>
<dbReference type="RefSeq" id="YP_007007518.1">
    <property type="nucleotide sequence ID" value="NC_019526.1"/>
</dbReference>